<dbReference type="InterPro" id="IPR009061">
    <property type="entry name" value="DNA-bd_dom_put_sf"/>
</dbReference>
<dbReference type="AlphaFoldDB" id="A0A5D0QVY2"/>
<reference evidence="2 3" key="1">
    <citation type="submission" date="2019-08" db="EMBL/GenBank/DDBJ databases">
        <title>Genomes of Antarctic Bizionia species.</title>
        <authorList>
            <person name="Bowman J.P."/>
        </authorList>
    </citation>
    <scope>NUCLEOTIDE SEQUENCE [LARGE SCALE GENOMIC DNA]</scope>
    <source>
        <strain evidence="2 3">APA-1</strain>
    </source>
</reference>
<evidence type="ECO:0000313" key="3">
    <source>
        <dbReference type="Proteomes" id="UP000324358"/>
    </source>
</evidence>
<dbReference type="Pfam" id="PF12728">
    <property type="entry name" value="HTH_17"/>
    <property type="match status" value="1"/>
</dbReference>
<protein>
    <submittedName>
        <fullName evidence="2">Helix-turn-helix domain-containing protein</fullName>
    </submittedName>
</protein>
<feature type="domain" description="Helix-turn-helix" evidence="1">
    <location>
        <begin position="43"/>
        <end position="92"/>
    </location>
</feature>
<dbReference type="Proteomes" id="UP000324358">
    <property type="component" value="Unassembled WGS sequence"/>
</dbReference>
<comment type="caution">
    <text evidence="2">The sequence shown here is derived from an EMBL/GenBank/DDBJ whole genome shotgun (WGS) entry which is preliminary data.</text>
</comment>
<dbReference type="InterPro" id="IPR041657">
    <property type="entry name" value="HTH_17"/>
</dbReference>
<sequence>MITKTIQITEVSVDELANLVADKLVLKIEAYLNKIAATKNEVLLTRKETAEYFKVSLVTIHHWTKNGILNATYIGNRVYYKKQTVLEIVEKQTRRLK</sequence>
<name>A0A5D0QVY2_9FLAO</name>
<dbReference type="RefSeq" id="WP_066249720.1">
    <property type="nucleotide sequence ID" value="NZ_VSKL01000002.1"/>
</dbReference>
<dbReference type="EMBL" id="VSKL01000002">
    <property type="protein sequence ID" value="TYB73320.1"/>
    <property type="molecule type" value="Genomic_DNA"/>
</dbReference>
<evidence type="ECO:0000259" key="1">
    <source>
        <dbReference type="Pfam" id="PF12728"/>
    </source>
</evidence>
<keyword evidence="3" id="KW-1185">Reference proteome</keyword>
<evidence type="ECO:0000313" key="2">
    <source>
        <dbReference type="EMBL" id="TYB73320.1"/>
    </source>
</evidence>
<accession>A0A5D0QVY2</accession>
<dbReference type="SUPFAM" id="SSF46955">
    <property type="entry name" value="Putative DNA-binding domain"/>
    <property type="match status" value="1"/>
</dbReference>
<organism evidence="2 3">
    <name type="scientific">Bizionia algoritergicola</name>
    <dbReference type="NCBI Taxonomy" id="291187"/>
    <lineage>
        <taxon>Bacteria</taxon>
        <taxon>Pseudomonadati</taxon>
        <taxon>Bacteroidota</taxon>
        <taxon>Flavobacteriia</taxon>
        <taxon>Flavobacteriales</taxon>
        <taxon>Flavobacteriaceae</taxon>
        <taxon>Bizionia</taxon>
    </lineage>
</organism>
<gene>
    <name evidence="2" type="ORF">ES675_06570</name>
</gene>
<proteinExistence type="predicted"/>
<dbReference type="OrthoDB" id="1097811at2"/>